<dbReference type="PANTHER" id="PTHR12877">
    <property type="entry name" value="RHO GUANINE NUCLEOTIDE EXCHANGE FACTOR"/>
    <property type="match status" value="1"/>
</dbReference>
<dbReference type="EMBL" id="JAIPUX010001232">
    <property type="protein sequence ID" value="KAH0625271.1"/>
    <property type="molecule type" value="Genomic_DNA"/>
</dbReference>
<evidence type="ECO:0000256" key="1">
    <source>
        <dbReference type="ARBA" id="ARBA00022658"/>
    </source>
</evidence>
<dbReference type="Pfam" id="PF19056">
    <property type="entry name" value="WD40_2"/>
    <property type="match status" value="1"/>
</dbReference>
<organism evidence="2 3">
    <name type="scientific">Phrynosoma platyrhinos</name>
    <name type="common">Desert horned lizard</name>
    <dbReference type="NCBI Taxonomy" id="52577"/>
    <lineage>
        <taxon>Eukaryota</taxon>
        <taxon>Metazoa</taxon>
        <taxon>Chordata</taxon>
        <taxon>Craniata</taxon>
        <taxon>Vertebrata</taxon>
        <taxon>Euteleostomi</taxon>
        <taxon>Lepidosauria</taxon>
        <taxon>Squamata</taxon>
        <taxon>Bifurcata</taxon>
        <taxon>Unidentata</taxon>
        <taxon>Episquamata</taxon>
        <taxon>Toxicofera</taxon>
        <taxon>Iguania</taxon>
        <taxon>Phrynosomatidae</taxon>
        <taxon>Phrynosomatinae</taxon>
        <taxon>Phrynosoma</taxon>
    </lineage>
</organism>
<keyword evidence="3" id="KW-1185">Reference proteome</keyword>
<protein>
    <submittedName>
        <fullName evidence="2">Uncharacterized protein</fullName>
    </submittedName>
</protein>
<gene>
    <name evidence="2" type="ORF">JD844_033704</name>
</gene>
<comment type="caution">
    <text evidence="2">The sequence shown here is derived from an EMBL/GenBank/DDBJ whole genome shotgun (WGS) entry which is preliminary data.</text>
</comment>
<keyword evidence="1" id="KW-0344">Guanine-nucleotide releasing factor</keyword>
<dbReference type="InterPro" id="IPR039919">
    <property type="entry name" value="ARHGEF10/ARHGEF17"/>
</dbReference>
<proteinExistence type="predicted"/>
<name>A0ABQ7T7A1_PHRPL</name>
<dbReference type="Proteomes" id="UP000826234">
    <property type="component" value="Unassembled WGS sequence"/>
</dbReference>
<reference evidence="2 3" key="1">
    <citation type="journal article" date="2022" name="Gigascience">
        <title>A chromosome-level genome assembly and annotation of the desert horned lizard, Phrynosoma platyrhinos, provides insight into chromosomal rearrangements among reptiles.</title>
        <authorList>
            <person name="Koochekian N."/>
            <person name="Ascanio A."/>
            <person name="Farleigh K."/>
            <person name="Card D.C."/>
            <person name="Schield D.R."/>
            <person name="Castoe T.A."/>
            <person name="Jezkova T."/>
        </authorList>
    </citation>
    <scope>NUCLEOTIDE SEQUENCE [LARGE SCALE GENOMIC DNA]</scope>
    <source>
        <strain evidence="2">NK-2021</strain>
    </source>
</reference>
<dbReference type="PANTHER" id="PTHR12877:SF15">
    <property type="entry name" value="RHO GUANINE NUCLEOTIDE EXCHANGE FACTOR 17"/>
    <property type="match status" value="1"/>
</dbReference>
<evidence type="ECO:0000313" key="2">
    <source>
        <dbReference type="EMBL" id="KAH0625271.1"/>
    </source>
</evidence>
<sequence length="119" mass="13197">MVAHAFHVGQDSNRSVTCMVSSSVGVWVTLQGSAQVRLYHPASYDQLSEVDITPPVHKMLAGAEKSNDLEKRDSLRHRPSKSKMLVISGGDGYEDFRLTNSSETVGRDDSTNHLLLWRV</sequence>
<accession>A0ABQ7T7A1</accession>
<evidence type="ECO:0000313" key="3">
    <source>
        <dbReference type="Proteomes" id="UP000826234"/>
    </source>
</evidence>